<dbReference type="EMBL" id="JAANYN010000002">
    <property type="protein sequence ID" value="NHE56213.1"/>
    <property type="molecule type" value="Genomic_DNA"/>
</dbReference>
<evidence type="ECO:0000313" key="9">
    <source>
        <dbReference type="Proteomes" id="UP000649799"/>
    </source>
</evidence>
<evidence type="ECO:0000256" key="4">
    <source>
        <dbReference type="ARBA" id="ARBA00022989"/>
    </source>
</evidence>
<evidence type="ECO:0000256" key="6">
    <source>
        <dbReference type="SAM" id="Phobius"/>
    </source>
</evidence>
<comment type="caution">
    <text evidence="8">The sequence shown here is derived from an EMBL/GenBank/DDBJ whole genome shotgun (WGS) entry which is preliminary data.</text>
</comment>
<keyword evidence="3 6" id="KW-0812">Transmembrane</keyword>
<dbReference type="Proteomes" id="UP000649799">
    <property type="component" value="Unassembled WGS sequence"/>
</dbReference>
<name>A0ABX0H5S3_9BACT</name>
<keyword evidence="5 6" id="KW-0472">Membrane</keyword>
<keyword evidence="2" id="KW-1003">Cell membrane</keyword>
<keyword evidence="9" id="KW-1185">Reference proteome</keyword>
<dbReference type="RefSeq" id="WP_166143839.1">
    <property type="nucleotide sequence ID" value="NZ_JAANYN010000002.1"/>
</dbReference>
<feature type="domain" description="Phage shock protein PspC N-terminal" evidence="7">
    <location>
        <begin position="3"/>
        <end position="62"/>
    </location>
</feature>
<protein>
    <submittedName>
        <fullName evidence="8">PspC domain-containing protein</fullName>
    </submittedName>
</protein>
<organism evidence="8 9">
    <name type="scientific">Cyclobacterium plantarum</name>
    <dbReference type="NCBI Taxonomy" id="2716263"/>
    <lineage>
        <taxon>Bacteria</taxon>
        <taxon>Pseudomonadati</taxon>
        <taxon>Bacteroidota</taxon>
        <taxon>Cytophagia</taxon>
        <taxon>Cytophagales</taxon>
        <taxon>Cyclobacteriaceae</taxon>
        <taxon>Cyclobacterium</taxon>
    </lineage>
</organism>
<evidence type="ECO:0000256" key="2">
    <source>
        <dbReference type="ARBA" id="ARBA00022475"/>
    </source>
</evidence>
<evidence type="ECO:0000313" key="8">
    <source>
        <dbReference type="EMBL" id="NHE56213.1"/>
    </source>
</evidence>
<dbReference type="InterPro" id="IPR052027">
    <property type="entry name" value="PspC"/>
</dbReference>
<dbReference type="InterPro" id="IPR007168">
    <property type="entry name" value="Phageshock_PspC_N"/>
</dbReference>
<dbReference type="PANTHER" id="PTHR33885:SF3">
    <property type="entry name" value="PHAGE SHOCK PROTEIN C"/>
    <property type="match status" value="1"/>
</dbReference>
<evidence type="ECO:0000256" key="1">
    <source>
        <dbReference type="ARBA" id="ARBA00004162"/>
    </source>
</evidence>
<keyword evidence="4 6" id="KW-1133">Transmembrane helix</keyword>
<comment type="subcellular location">
    <subcellularLocation>
        <location evidence="1">Cell membrane</location>
        <topology evidence="1">Single-pass membrane protein</topology>
    </subcellularLocation>
</comment>
<dbReference type="PANTHER" id="PTHR33885">
    <property type="entry name" value="PHAGE SHOCK PROTEIN C"/>
    <property type="match status" value="1"/>
</dbReference>
<sequence length="66" mass="7416">MEKKLKRTINDKMIAGVCGGLAKYLGWDADKLRIVYVLVSILSAAFPGLLVYLILWFIMPEETELG</sequence>
<evidence type="ECO:0000256" key="3">
    <source>
        <dbReference type="ARBA" id="ARBA00022692"/>
    </source>
</evidence>
<feature type="transmembrane region" description="Helical" evidence="6">
    <location>
        <begin position="34"/>
        <end position="59"/>
    </location>
</feature>
<accession>A0ABX0H5S3</accession>
<gene>
    <name evidence="8" type="ORF">G9Q97_05215</name>
</gene>
<proteinExistence type="predicted"/>
<evidence type="ECO:0000256" key="5">
    <source>
        <dbReference type="ARBA" id="ARBA00023136"/>
    </source>
</evidence>
<dbReference type="Pfam" id="PF04024">
    <property type="entry name" value="PspC"/>
    <property type="match status" value="1"/>
</dbReference>
<reference evidence="8 9" key="1">
    <citation type="submission" date="2020-03" db="EMBL/GenBank/DDBJ databases">
        <title>Cyclobacterium plantarum sp. nov., a marine bacterium isolated from a coastal-marine wetland.</title>
        <authorList>
            <person name="Sanchez-Porro C."/>
            <person name="Ventosa A."/>
            <person name="Amoozegar M."/>
        </authorList>
    </citation>
    <scope>NUCLEOTIDE SEQUENCE [LARGE SCALE GENOMIC DNA]</scope>
    <source>
        <strain evidence="8 9">GBPx2</strain>
    </source>
</reference>
<evidence type="ECO:0000259" key="7">
    <source>
        <dbReference type="Pfam" id="PF04024"/>
    </source>
</evidence>